<feature type="transmembrane region" description="Helical" evidence="4">
    <location>
        <begin position="63"/>
        <end position="83"/>
    </location>
</feature>
<dbReference type="GO" id="GO:0052621">
    <property type="term" value="F:diguanylate cyclase activity"/>
    <property type="evidence" value="ECO:0007669"/>
    <property type="project" value="UniProtKB-EC"/>
</dbReference>
<evidence type="ECO:0000313" key="7">
    <source>
        <dbReference type="Proteomes" id="UP000538670"/>
    </source>
</evidence>
<keyword evidence="4" id="KW-0812">Transmembrane</keyword>
<dbReference type="EMBL" id="JACIDH010000010">
    <property type="protein sequence ID" value="MBB3879917.1"/>
    <property type="molecule type" value="Genomic_DNA"/>
</dbReference>
<dbReference type="PANTHER" id="PTHR45138:SF9">
    <property type="entry name" value="DIGUANYLATE CYCLASE DGCM-RELATED"/>
    <property type="match status" value="1"/>
</dbReference>
<feature type="region of interest" description="Disordered" evidence="3">
    <location>
        <begin position="374"/>
        <end position="396"/>
    </location>
</feature>
<evidence type="ECO:0000256" key="2">
    <source>
        <dbReference type="ARBA" id="ARBA00034247"/>
    </source>
</evidence>
<evidence type="ECO:0000313" key="6">
    <source>
        <dbReference type="EMBL" id="MBB3879917.1"/>
    </source>
</evidence>
<dbReference type="Pfam" id="PF00990">
    <property type="entry name" value="GGDEF"/>
    <property type="match status" value="1"/>
</dbReference>
<dbReference type="InterPro" id="IPR029787">
    <property type="entry name" value="Nucleotide_cyclase"/>
</dbReference>
<name>A0A7W6A9Y4_9SPHN</name>
<feature type="transmembrane region" description="Helical" evidence="4">
    <location>
        <begin position="6"/>
        <end position="25"/>
    </location>
</feature>
<organism evidence="6 7">
    <name type="scientific">Sphingomonas pseudosanguinis</name>
    <dbReference type="NCBI Taxonomy" id="413712"/>
    <lineage>
        <taxon>Bacteria</taxon>
        <taxon>Pseudomonadati</taxon>
        <taxon>Pseudomonadota</taxon>
        <taxon>Alphaproteobacteria</taxon>
        <taxon>Sphingomonadales</taxon>
        <taxon>Sphingomonadaceae</taxon>
        <taxon>Sphingomonas</taxon>
    </lineage>
</organism>
<comment type="catalytic activity">
    <reaction evidence="2">
        <text>2 GTP = 3',3'-c-di-GMP + 2 diphosphate</text>
        <dbReference type="Rhea" id="RHEA:24898"/>
        <dbReference type="ChEBI" id="CHEBI:33019"/>
        <dbReference type="ChEBI" id="CHEBI:37565"/>
        <dbReference type="ChEBI" id="CHEBI:58805"/>
        <dbReference type="EC" id="2.7.7.65"/>
    </reaction>
</comment>
<feature type="transmembrane region" description="Helical" evidence="4">
    <location>
        <begin position="181"/>
        <end position="208"/>
    </location>
</feature>
<evidence type="ECO:0000256" key="3">
    <source>
        <dbReference type="SAM" id="MobiDB-lite"/>
    </source>
</evidence>
<comment type="caution">
    <text evidence="6">The sequence shown here is derived from an EMBL/GenBank/DDBJ whole genome shotgun (WGS) entry which is preliminary data.</text>
</comment>
<gene>
    <name evidence="6" type="ORF">GGR48_002351</name>
</gene>
<dbReference type="NCBIfam" id="TIGR00254">
    <property type="entry name" value="GGDEF"/>
    <property type="match status" value="1"/>
</dbReference>
<feature type="domain" description="GGDEF" evidence="5">
    <location>
        <begin position="249"/>
        <end position="384"/>
    </location>
</feature>
<sequence>MSVAVYALALDACMAMLFIIAYAVVSVSQVRERAPRWFLLGYALCFVTTICQLVNQLSVPSSLVALIGYGAFLGTVIAIWGGIEVMAGRASPHRQAMAIWGLGMVLRLGLLAGTPRSLVYELLFQLPFAFMAGRSAIAVRHLDRRGPIASLLLGIFALICVHFAAKPFLVVSLVARVQDAIHTYILVSSISTGVLLVAAGLFLLLLVIEKALEETIVDAQTDTLTRLANRLALSRVGPRLLAQAAATGRPLFAMVLDLDHFKRINDTWGHATGDRVLMAFADVLRRLVPADTLAVRMGGEEFALLLPLDVADDTKAQDTVSHLAEAIRQALQSVADHGLPAVTVSSGIARYVPGETLDALLGRADTLAYRAKQDGRDRSCSDRDDALHRQPLTRAA</sequence>
<dbReference type="Proteomes" id="UP000538670">
    <property type="component" value="Unassembled WGS sequence"/>
</dbReference>
<evidence type="ECO:0000256" key="4">
    <source>
        <dbReference type="SAM" id="Phobius"/>
    </source>
</evidence>
<feature type="transmembrane region" description="Helical" evidence="4">
    <location>
        <begin position="37"/>
        <end position="57"/>
    </location>
</feature>
<dbReference type="AlphaFoldDB" id="A0A7W6A9Y4"/>
<accession>A0A7W6A9Y4</accession>
<dbReference type="SMART" id="SM00267">
    <property type="entry name" value="GGDEF"/>
    <property type="match status" value="1"/>
</dbReference>
<feature type="transmembrane region" description="Helical" evidence="4">
    <location>
        <begin position="95"/>
        <end position="112"/>
    </location>
</feature>
<dbReference type="Gene3D" id="3.30.70.270">
    <property type="match status" value="1"/>
</dbReference>
<dbReference type="EC" id="2.7.7.65" evidence="1"/>
<keyword evidence="4" id="KW-0472">Membrane</keyword>
<protein>
    <recommendedName>
        <fullName evidence="1">diguanylate cyclase</fullName>
        <ecNumber evidence="1">2.7.7.65</ecNumber>
    </recommendedName>
</protein>
<evidence type="ECO:0000259" key="5">
    <source>
        <dbReference type="PROSITE" id="PS50887"/>
    </source>
</evidence>
<dbReference type="InterPro" id="IPR050469">
    <property type="entry name" value="Diguanylate_Cyclase"/>
</dbReference>
<dbReference type="PROSITE" id="PS50887">
    <property type="entry name" value="GGDEF"/>
    <property type="match status" value="1"/>
</dbReference>
<dbReference type="RefSeq" id="WP_183952046.1">
    <property type="nucleotide sequence ID" value="NZ_JACIDH010000010.1"/>
</dbReference>
<dbReference type="InterPro" id="IPR043128">
    <property type="entry name" value="Rev_trsase/Diguanyl_cyclase"/>
</dbReference>
<evidence type="ECO:0000256" key="1">
    <source>
        <dbReference type="ARBA" id="ARBA00012528"/>
    </source>
</evidence>
<feature type="compositionally biased region" description="Basic and acidic residues" evidence="3">
    <location>
        <begin position="374"/>
        <end position="388"/>
    </location>
</feature>
<reference evidence="6 7" key="1">
    <citation type="submission" date="2020-08" db="EMBL/GenBank/DDBJ databases">
        <title>Genomic Encyclopedia of Type Strains, Phase IV (KMG-IV): sequencing the most valuable type-strain genomes for metagenomic binning, comparative biology and taxonomic classification.</title>
        <authorList>
            <person name="Goeker M."/>
        </authorList>
    </citation>
    <scope>NUCLEOTIDE SEQUENCE [LARGE SCALE GENOMIC DNA]</scope>
    <source>
        <strain evidence="6 7">DSM 19512</strain>
    </source>
</reference>
<keyword evidence="4" id="KW-1133">Transmembrane helix</keyword>
<feature type="transmembrane region" description="Helical" evidence="4">
    <location>
        <begin position="151"/>
        <end position="175"/>
    </location>
</feature>
<dbReference type="CDD" id="cd01949">
    <property type="entry name" value="GGDEF"/>
    <property type="match status" value="1"/>
</dbReference>
<dbReference type="PANTHER" id="PTHR45138">
    <property type="entry name" value="REGULATORY COMPONENTS OF SENSORY TRANSDUCTION SYSTEM"/>
    <property type="match status" value="1"/>
</dbReference>
<dbReference type="InterPro" id="IPR000160">
    <property type="entry name" value="GGDEF_dom"/>
</dbReference>
<dbReference type="SUPFAM" id="SSF55073">
    <property type="entry name" value="Nucleotide cyclase"/>
    <property type="match status" value="1"/>
</dbReference>
<keyword evidence="7" id="KW-1185">Reference proteome</keyword>
<proteinExistence type="predicted"/>